<feature type="compositionally biased region" description="Basic and acidic residues" evidence="1">
    <location>
        <begin position="174"/>
        <end position="183"/>
    </location>
</feature>
<proteinExistence type="predicted"/>
<feature type="region of interest" description="Disordered" evidence="1">
    <location>
        <begin position="80"/>
        <end position="208"/>
    </location>
</feature>
<evidence type="ECO:0000313" key="3">
    <source>
        <dbReference type="Proteomes" id="UP001215280"/>
    </source>
</evidence>
<evidence type="ECO:0000313" key="2">
    <source>
        <dbReference type="EMBL" id="KAJ7746181.1"/>
    </source>
</evidence>
<reference evidence="2" key="1">
    <citation type="submission" date="2023-03" db="EMBL/GenBank/DDBJ databases">
        <title>Massive genome expansion in bonnet fungi (Mycena s.s.) driven by repeated elements and novel gene families across ecological guilds.</title>
        <authorList>
            <consortium name="Lawrence Berkeley National Laboratory"/>
            <person name="Harder C.B."/>
            <person name="Miyauchi S."/>
            <person name="Viragh M."/>
            <person name="Kuo A."/>
            <person name="Thoen E."/>
            <person name="Andreopoulos B."/>
            <person name="Lu D."/>
            <person name="Skrede I."/>
            <person name="Drula E."/>
            <person name="Henrissat B."/>
            <person name="Morin E."/>
            <person name="Kohler A."/>
            <person name="Barry K."/>
            <person name="LaButti K."/>
            <person name="Morin E."/>
            <person name="Salamov A."/>
            <person name="Lipzen A."/>
            <person name="Mereny Z."/>
            <person name="Hegedus B."/>
            <person name="Baldrian P."/>
            <person name="Stursova M."/>
            <person name="Weitz H."/>
            <person name="Taylor A."/>
            <person name="Grigoriev I.V."/>
            <person name="Nagy L.G."/>
            <person name="Martin F."/>
            <person name="Kauserud H."/>
        </authorList>
    </citation>
    <scope>NUCLEOTIDE SEQUENCE</scope>
    <source>
        <strain evidence="2">CBHHK188m</strain>
    </source>
</reference>
<sequence length="227" mass="24441">MSIAMLRLLFPCCIRSPKHADDSTVIPTETSHLISASALSSPGLPETITVDHQKLNDRLGTIVRAKEGKMVNLSLRSPFTLQSVGGSTPTSPTAESSPATTATVTSQPAPLPAPIASRRPPVLTMTPARSRASFNLYADSRSSSPAGSRSSSRRRTDPVERDRYRYSAPPSAFEEGKAKRKASEWFGETESELSVAEPDDEPPVSAPVTIVRPKEDSDSITFSWSDT</sequence>
<organism evidence="2 3">
    <name type="scientific">Mycena maculata</name>
    <dbReference type="NCBI Taxonomy" id="230809"/>
    <lineage>
        <taxon>Eukaryota</taxon>
        <taxon>Fungi</taxon>
        <taxon>Dikarya</taxon>
        <taxon>Basidiomycota</taxon>
        <taxon>Agaricomycotina</taxon>
        <taxon>Agaricomycetes</taxon>
        <taxon>Agaricomycetidae</taxon>
        <taxon>Agaricales</taxon>
        <taxon>Marasmiineae</taxon>
        <taxon>Mycenaceae</taxon>
        <taxon>Mycena</taxon>
    </lineage>
</organism>
<accession>A0AAD7N5C4</accession>
<dbReference type="Proteomes" id="UP001215280">
    <property type="component" value="Unassembled WGS sequence"/>
</dbReference>
<dbReference type="EMBL" id="JARJLG010000099">
    <property type="protein sequence ID" value="KAJ7746181.1"/>
    <property type="molecule type" value="Genomic_DNA"/>
</dbReference>
<protein>
    <submittedName>
        <fullName evidence="2">Uncharacterized protein</fullName>
    </submittedName>
</protein>
<feature type="compositionally biased region" description="Acidic residues" evidence="1">
    <location>
        <begin position="187"/>
        <end position="202"/>
    </location>
</feature>
<feature type="compositionally biased region" description="Basic and acidic residues" evidence="1">
    <location>
        <begin position="154"/>
        <end position="165"/>
    </location>
</feature>
<dbReference type="AlphaFoldDB" id="A0AAD7N5C4"/>
<feature type="compositionally biased region" description="Low complexity" evidence="1">
    <location>
        <begin position="87"/>
        <end position="108"/>
    </location>
</feature>
<evidence type="ECO:0000256" key="1">
    <source>
        <dbReference type="SAM" id="MobiDB-lite"/>
    </source>
</evidence>
<keyword evidence="3" id="KW-1185">Reference proteome</keyword>
<gene>
    <name evidence="2" type="ORF">DFH07DRAFT_832963</name>
</gene>
<name>A0AAD7N5C4_9AGAR</name>
<comment type="caution">
    <text evidence="2">The sequence shown here is derived from an EMBL/GenBank/DDBJ whole genome shotgun (WGS) entry which is preliminary data.</text>
</comment>
<feature type="compositionally biased region" description="Low complexity" evidence="1">
    <location>
        <begin position="140"/>
        <end position="150"/>
    </location>
</feature>